<evidence type="ECO:0000313" key="2">
    <source>
        <dbReference type="EMBL" id="KAL2788796.1"/>
    </source>
</evidence>
<keyword evidence="3" id="KW-1185">Reference proteome</keyword>
<evidence type="ECO:0000313" key="3">
    <source>
        <dbReference type="Proteomes" id="UP001610563"/>
    </source>
</evidence>
<dbReference type="EMBL" id="JBFTWV010000074">
    <property type="protein sequence ID" value="KAL2788796.1"/>
    <property type="molecule type" value="Genomic_DNA"/>
</dbReference>
<proteinExistence type="predicted"/>
<comment type="caution">
    <text evidence="2">The sequence shown here is derived from an EMBL/GenBank/DDBJ whole genome shotgun (WGS) entry which is preliminary data.</text>
</comment>
<sequence>MSLTSLQVGDEPPSASLDTHEGSLMLQPSCSPVSISVEGEKRTIPRLFEFPHEILLMIHSFLPLPSQACLALTRKSLYNVFISSVKHPDLAWPKEILEQGSAAYALPKINPRTQLLLQLQTLDNPFCVTCLKLHRRNEFPQNLPDILGRKCRFGDNVVDLCHCLALTPMTGAKLREWLRRGIAPTSLDRSILTAFRLMRSEDNQLSLRHVCNATNRQYGALSLHMQVRLMAFAYLVVCTRHSLAITVSDVRGGWEQLLSPFSPTESVFGCPHRKSHAHWLVQP</sequence>
<accession>A0ABR4FZW5</accession>
<feature type="region of interest" description="Disordered" evidence="1">
    <location>
        <begin position="1"/>
        <end position="21"/>
    </location>
</feature>
<evidence type="ECO:0000256" key="1">
    <source>
        <dbReference type="SAM" id="MobiDB-lite"/>
    </source>
</evidence>
<organism evidence="2 3">
    <name type="scientific">Aspergillus keveii</name>
    <dbReference type="NCBI Taxonomy" id="714993"/>
    <lineage>
        <taxon>Eukaryota</taxon>
        <taxon>Fungi</taxon>
        <taxon>Dikarya</taxon>
        <taxon>Ascomycota</taxon>
        <taxon>Pezizomycotina</taxon>
        <taxon>Eurotiomycetes</taxon>
        <taxon>Eurotiomycetidae</taxon>
        <taxon>Eurotiales</taxon>
        <taxon>Aspergillaceae</taxon>
        <taxon>Aspergillus</taxon>
        <taxon>Aspergillus subgen. Nidulantes</taxon>
    </lineage>
</organism>
<reference evidence="2 3" key="1">
    <citation type="submission" date="2024-07" db="EMBL/GenBank/DDBJ databases">
        <title>Section-level genome sequencing and comparative genomics of Aspergillus sections Usti and Cavernicolus.</title>
        <authorList>
            <consortium name="Lawrence Berkeley National Laboratory"/>
            <person name="Nybo J.L."/>
            <person name="Vesth T.C."/>
            <person name="Theobald S."/>
            <person name="Frisvad J.C."/>
            <person name="Larsen T.O."/>
            <person name="Kjaerboelling I."/>
            <person name="Rothschild-Mancinelli K."/>
            <person name="Lyhne E.K."/>
            <person name="Kogle M.E."/>
            <person name="Barry K."/>
            <person name="Clum A."/>
            <person name="Na H."/>
            <person name="Ledsgaard L."/>
            <person name="Lin J."/>
            <person name="Lipzen A."/>
            <person name="Kuo A."/>
            <person name="Riley R."/>
            <person name="Mondo S."/>
            <person name="Labutti K."/>
            <person name="Haridas S."/>
            <person name="Pangalinan J."/>
            <person name="Salamov A.A."/>
            <person name="Simmons B.A."/>
            <person name="Magnuson J.K."/>
            <person name="Chen J."/>
            <person name="Drula E."/>
            <person name="Henrissat B."/>
            <person name="Wiebenga A."/>
            <person name="Lubbers R.J."/>
            <person name="Gomes A.C."/>
            <person name="Makela M.R."/>
            <person name="Stajich J."/>
            <person name="Grigoriev I.V."/>
            <person name="Mortensen U.H."/>
            <person name="De Vries R.P."/>
            <person name="Baker S.E."/>
            <person name="Andersen M.R."/>
        </authorList>
    </citation>
    <scope>NUCLEOTIDE SEQUENCE [LARGE SCALE GENOMIC DNA]</scope>
    <source>
        <strain evidence="2 3">CBS 209.92</strain>
    </source>
</reference>
<dbReference type="Proteomes" id="UP001610563">
    <property type="component" value="Unassembled WGS sequence"/>
</dbReference>
<protein>
    <recommendedName>
        <fullName evidence="4">F-box domain-containing protein</fullName>
    </recommendedName>
</protein>
<evidence type="ECO:0008006" key="4">
    <source>
        <dbReference type="Google" id="ProtNLM"/>
    </source>
</evidence>
<name>A0ABR4FZW5_9EURO</name>
<gene>
    <name evidence="2" type="ORF">BJX66DRAFT_308279</name>
</gene>